<dbReference type="InterPro" id="IPR050330">
    <property type="entry name" value="Bact_OuterMem_StrucFunc"/>
</dbReference>
<feature type="compositionally biased region" description="Basic and acidic residues" evidence="5">
    <location>
        <begin position="158"/>
        <end position="177"/>
    </location>
</feature>
<dbReference type="KEGG" id="err:DVR09_03205"/>
<evidence type="ECO:0000256" key="3">
    <source>
        <dbReference type="ARBA" id="ARBA00023237"/>
    </source>
</evidence>
<dbReference type="PROSITE" id="PS51123">
    <property type="entry name" value="OMPA_2"/>
    <property type="match status" value="1"/>
</dbReference>
<gene>
    <name evidence="8" type="ORF">DVR09_03205</name>
</gene>
<dbReference type="PRINTS" id="PR01021">
    <property type="entry name" value="OMPADOMAIN"/>
</dbReference>
<dbReference type="InterPro" id="IPR036737">
    <property type="entry name" value="OmpA-like_sf"/>
</dbReference>
<evidence type="ECO:0000256" key="4">
    <source>
        <dbReference type="PROSITE-ProRule" id="PRU00473"/>
    </source>
</evidence>
<organism evidence="8 9">
    <name type="scientific">Erythrobacter aureus</name>
    <dbReference type="NCBI Taxonomy" id="2182384"/>
    <lineage>
        <taxon>Bacteria</taxon>
        <taxon>Pseudomonadati</taxon>
        <taxon>Pseudomonadota</taxon>
        <taxon>Alphaproteobacteria</taxon>
        <taxon>Sphingomonadales</taxon>
        <taxon>Erythrobacteraceae</taxon>
        <taxon>Erythrobacter/Porphyrobacter group</taxon>
        <taxon>Erythrobacter</taxon>
    </lineage>
</organism>
<feature type="region of interest" description="Disordered" evidence="5">
    <location>
        <begin position="25"/>
        <end position="44"/>
    </location>
</feature>
<evidence type="ECO:0000259" key="7">
    <source>
        <dbReference type="PROSITE" id="PS51123"/>
    </source>
</evidence>
<keyword evidence="6" id="KW-0732">Signal</keyword>
<sequence>MNHRLTIIIAIAAASLVLSACSEQRPADTDAGDSGDAGEKRSIFRPEFQVEPIETLDTLGTLETRVLFPDGAELTEDALAELATVLASPQIAEGGEIILRGHSDSRGSDDGNLRASQARAEAVRDWLVENGIESERITVIAFGEQNPAAPNALPDGSPNKEGRAANRRVEIEVRSEEQPAEGKQPTLAESLASAGEEGSEEDLETEE</sequence>
<keyword evidence="9" id="KW-1185">Reference proteome</keyword>
<dbReference type="SUPFAM" id="SSF103088">
    <property type="entry name" value="OmpA-like"/>
    <property type="match status" value="1"/>
</dbReference>
<protein>
    <submittedName>
        <fullName evidence="8">OmpA family protein</fullName>
    </submittedName>
</protein>
<feature type="region of interest" description="Disordered" evidence="5">
    <location>
        <begin position="148"/>
        <end position="207"/>
    </location>
</feature>
<name>A0A345YC14_9SPHN</name>
<dbReference type="InterPro" id="IPR006664">
    <property type="entry name" value="OMP_bac"/>
</dbReference>
<proteinExistence type="predicted"/>
<feature type="compositionally biased region" description="Low complexity" evidence="5">
    <location>
        <begin position="186"/>
        <end position="196"/>
    </location>
</feature>
<feature type="domain" description="OmpA-like" evidence="7">
    <location>
        <begin position="55"/>
        <end position="177"/>
    </location>
</feature>
<dbReference type="RefSeq" id="WP_115415654.1">
    <property type="nucleotide sequence ID" value="NZ_CP031357.1"/>
</dbReference>
<dbReference type="OrthoDB" id="9814546at2"/>
<evidence type="ECO:0000256" key="1">
    <source>
        <dbReference type="ARBA" id="ARBA00004442"/>
    </source>
</evidence>
<dbReference type="InterPro" id="IPR006665">
    <property type="entry name" value="OmpA-like"/>
</dbReference>
<keyword evidence="3" id="KW-0998">Cell outer membrane</keyword>
<accession>A0A345YC14</accession>
<dbReference type="PANTHER" id="PTHR30329">
    <property type="entry name" value="STATOR ELEMENT OF FLAGELLAR MOTOR COMPLEX"/>
    <property type="match status" value="1"/>
</dbReference>
<dbReference type="EMBL" id="CP031357">
    <property type="protein sequence ID" value="AXK41466.1"/>
    <property type="molecule type" value="Genomic_DNA"/>
</dbReference>
<evidence type="ECO:0000313" key="8">
    <source>
        <dbReference type="EMBL" id="AXK41466.1"/>
    </source>
</evidence>
<evidence type="ECO:0000313" key="9">
    <source>
        <dbReference type="Proteomes" id="UP000254508"/>
    </source>
</evidence>
<reference evidence="9" key="1">
    <citation type="submission" date="2018-07" db="EMBL/GenBank/DDBJ databases">
        <title>Genome sequence of Erythrobacter strain YH-07, an antagonistic bacterium isolated from Yellow Sea.</title>
        <authorList>
            <person name="Tang T."/>
            <person name="Liu Q."/>
            <person name="Sun X."/>
        </authorList>
    </citation>
    <scope>NUCLEOTIDE SEQUENCE [LARGE SCALE GENOMIC DNA]</scope>
    <source>
        <strain evidence="9">YH-07</strain>
    </source>
</reference>
<dbReference type="PROSITE" id="PS51257">
    <property type="entry name" value="PROKAR_LIPOPROTEIN"/>
    <property type="match status" value="1"/>
</dbReference>
<evidence type="ECO:0000256" key="6">
    <source>
        <dbReference type="SAM" id="SignalP"/>
    </source>
</evidence>
<evidence type="ECO:0000256" key="2">
    <source>
        <dbReference type="ARBA" id="ARBA00023136"/>
    </source>
</evidence>
<dbReference type="Pfam" id="PF00691">
    <property type="entry name" value="OmpA"/>
    <property type="match status" value="1"/>
</dbReference>
<comment type="subcellular location">
    <subcellularLocation>
        <location evidence="1">Cell outer membrane</location>
    </subcellularLocation>
</comment>
<dbReference type="Gene3D" id="3.30.1330.60">
    <property type="entry name" value="OmpA-like domain"/>
    <property type="match status" value="1"/>
</dbReference>
<dbReference type="AlphaFoldDB" id="A0A345YC14"/>
<dbReference type="Proteomes" id="UP000254508">
    <property type="component" value="Chromosome"/>
</dbReference>
<dbReference type="CDD" id="cd07185">
    <property type="entry name" value="OmpA_C-like"/>
    <property type="match status" value="1"/>
</dbReference>
<dbReference type="GO" id="GO:0009279">
    <property type="term" value="C:cell outer membrane"/>
    <property type="evidence" value="ECO:0007669"/>
    <property type="project" value="UniProtKB-SubCell"/>
</dbReference>
<feature type="compositionally biased region" description="Acidic residues" evidence="5">
    <location>
        <begin position="197"/>
        <end position="207"/>
    </location>
</feature>
<keyword evidence="2 4" id="KW-0472">Membrane</keyword>
<feature type="signal peptide" evidence="6">
    <location>
        <begin position="1"/>
        <end position="20"/>
    </location>
</feature>
<dbReference type="PANTHER" id="PTHR30329:SF21">
    <property type="entry name" value="LIPOPROTEIN YIAD-RELATED"/>
    <property type="match status" value="1"/>
</dbReference>
<evidence type="ECO:0000256" key="5">
    <source>
        <dbReference type="SAM" id="MobiDB-lite"/>
    </source>
</evidence>
<feature type="chain" id="PRO_5016559133" evidence="6">
    <location>
        <begin position="21"/>
        <end position="207"/>
    </location>
</feature>